<dbReference type="Pfam" id="PF00139">
    <property type="entry name" value="Lectin_legB"/>
    <property type="match status" value="2"/>
</dbReference>
<dbReference type="GO" id="GO:1901001">
    <property type="term" value="P:negative regulation of response to salt stress"/>
    <property type="evidence" value="ECO:0007669"/>
    <property type="project" value="UniProtKB-ARBA"/>
</dbReference>
<evidence type="ECO:0000256" key="15">
    <source>
        <dbReference type="ARBA" id="ARBA00023136"/>
    </source>
</evidence>
<dbReference type="PROSITE" id="PS50011">
    <property type="entry name" value="PROTEIN_KINASE_DOM"/>
    <property type="match status" value="2"/>
</dbReference>
<name>A0A1E5VES0_9POAL</name>
<dbReference type="InterPro" id="IPR019825">
    <property type="entry name" value="Lectin_legB_Mn/Ca_BS"/>
</dbReference>
<evidence type="ECO:0000256" key="2">
    <source>
        <dbReference type="ARBA" id="ARBA00008536"/>
    </source>
</evidence>
<keyword evidence="14 21" id="KW-1133">Transmembrane helix</keyword>
<keyword evidence="10 24" id="KW-0430">Lectin</keyword>
<evidence type="ECO:0000256" key="17">
    <source>
        <dbReference type="ARBA" id="ARBA00023180"/>
    </source>
</evidence>
<dbReference type="FunFam" id="2.60.120.200:FF:000051">
    <property type="entry name" value="L-type lectin-domain containing receptor kinase V.9"/>
    <property type="match status" value="1"/>
</dbReference>
<evidence type="ECO:0000256" key="11">
    <source>
        <dbReference type="ARBA" id="ARBA00022741"/>
    </source>
</evidence>
<gene>
    <name evidence="24" type="ORF">BAE44_0015371</name>
</gene>
<feature type="signal peptide" evidence="22">
    <location>
        <begin position="1"/>
        <end position="21"/>
    </location>
</feature>
<evidence type="ECO:0000256" key="9">
    <source>
        <dbReference type="ARBA" id="ARBA00022729"/>
    </source>
</evidence>
<comment type="similarity">
    <text evidence="3">In the C-terminal section; belongs to the protein kinase superfamily. Ser/Thr protein kinase family.</text>
</comment>
<dbReference type="SUPFAM" id="SSF56112">
    <property type="entry name" value="Protein kinase-like (PK-like)"/>
    <property type="match status" value="2"/>
</dbReference>
<dbReference type="InterPro" id="IPR001220">
    <property type="entry name" value="Legume_lectin_dom"/>
</dbReference>
<comment type="subcellular location">
    <subcellularLocation>
        <location evidence="1">Cell membrane</location>
        <topology evidence="1">Single-pass type I membrane protein</topology>
    </subcellularLocation>
</comment>
<keyword evidence="7" id="KW-0808">Transferase</keyword>
<evidence type="ECO:0000256" key="18">
    <source>
        <dbReference type="ARBA" id="ARBA00048659"/>
    </source>
</evidence>
<evidence type="ECO:0000256" key="13">
    <source>
        <dbReference type="ARBA" id="ARBA00022840"/>
    </source>
</evidence>
<evidence type="ECO:0000256" key="21">
    <source>
        <dbReference type="SAM" id="Phobius"/>
    </source>
</evidence>
<keyword evidence="8 21" id="KW-0812">Transmembrane</keyword>
<dbReference type="EC" id="2.7.11.1" evidence="4"/>
<dbReference type="InterPro" id="IPR011009">
    <property type="entry name" value="Kinase-like_dom_sf"/>
</dbReference>
<comment type="catalytic activity">
    <reaction evidence="18">
        <text>L-threonyl-[protein] + ATP = O-phospho-L-threonyl-[protein] + ADP + H(+)</text>
        <dbReference type="Rhea" id="RHEA:46608"/>
        <dbReference type="Rhea" id="RHEA-COMP:11060"/>
        <dbReference type="Rhea" id="RHEA-COMP:11605"/>
        <dbReference type="ChEBI" id="CHEBI:15378"/>
        <dbReference type="ChEBI" id="CHEBI:30013"/>
        <dbReference type="ChEBI" id="CHEBI:30616"/>
        <dbReference type="ChEBI" id="CHEBI:61977"/>
        <dbReference type="ChEBI" id="CHEBI:456216"/>
        <dbReference type="EC" id="2.7.11.1"/>
    </reaction>
    <physiologicalReaction direction="left-to-right" evidence="18">
        <dbReference type="Rhea" id="RHEA:46609"/>
    </physiologicalReaction>
</comment>
<proteinExistence type="inferred from homology"/>
<evidence type="ECO:0000313" key="24">
    <source>
        <dbReference type="EMBL" id="OEL23611.1"/>
    </source>
</evidence>
<dbReference type="EMBL" id="LWDX02042029">
    <property type="protein sequence ID" value="OEL23611.1"/>
    <property type="molecule type" value="Genomic_DNA"/>
</dbReference>
<dbReference type="CDD" id="cd14066">
    <property type="entry name" value="STKc_IRAK"/>
    <property type="match status" value="2"/>
</dbReference>
<feature type="binding site" evidence="20">
    <location>
        <position position="1005"/>
    </location>
    <ligand>
        <name>ATP</name>
        <dbReference type="ChEBI" id="CHEBI:30616"/>
    </ligand>
</feature>
<evidence type="ECO:0000256" key="5">
    <source>
        <dbReference type="ARBA" id="ARBA00022475"/>
    </source>
</evidence>
<sequence>MPLQSFHLSTLLLLLVPAGRCADAATAGGDDGRFVYNGFKGTNLTLDGAATVTPNGLLMLTNGTIQMKGHALHPSPLPFRAPNATAARSFSTTFAFAVFGQYTDLSSHGLAFFVSSDRAVLSTALPAQFLGLLNNTDNGNRSARIFAVEFDTFFNADFRDLNSNHVGVDVDSLVSRAAADAGYYDDEGAGQFRNLSLISRKALQVWVDYDGAATEVTVTMAPVGLARPKRPLLQTTVDLTDVVQGTAYVGFTSATGILFSRHFVLGWSFALDGPAPALNISALPALPPAGPKPRSKVLEIVLPIASAALVFAVGIAIYAFVRRRIKYAELREDWETAFGPHRFSYKDLFHATKGFSDKQLLGAGGFGIVYKGVLHKPNMEVALKKVSHESKQGMKEFIAEVASMGRLRHRNLVQLLGYCRRKGELLLVYDYMPNSSLDKHLYDRSKGALNWPQRFHIIRGVASGLLYLHEDWEQVVIHRDVKASNVLLDGEMNGRLGDFGLARLYDHGTDAHTTHVVGTMGYLAPELGHTGKATPATDVFAFGAFLLEVTCARRPIEQDEHGNHTVLVDWVTEHWRRGLIIDAADTMIPDGFNPDEVSLVLKLGLLCSHPLPNARPTMRQVMQYLDGDMPLPDLSPEYFGFTASSSADGSQFVYQGFTSANLTLDGLAAVTPGGLLALTNATFQVKAHAFHPAPVHFLNASSSSAAAARARSFSTCFVFAIVSAYDGLSDQGLAFVVAPTTNFSAASAGQYLGLLGGINGAATDRILAVELDTIMNPDVRDINSNHVGVDVNSLISQHPQTAGYYDDAAGGAWRDLQLNSRKPMQVWIDYDGQAGQLNVTLAPVQVPKPKKPLISMSIDLSTFMVDTMYIGFSSATGVIVTRHYVLGWSFSLDAPAPPLDFSKLPVLPRLGPKPRSKVLDVLLPLATALLVAAVLAAVFFMVWRRRRYAEVREDWEDEFGPHRFSYKDLFHATNGFKDKNLLGVGGFGRVYKGVLPASSLEIAVKRVSHDSRQGIREFVAEVVSIGRLRHRNLVQLLGYCRRQGELLLVYDYMANGSLDKLLYDQQMPTLSWHERYKIIKGVAASLLYLHEDWEQVVIHRDIKASNVLLDHEMNGRLGDFGLARLYDHGTDPQTTHVVGTMGYLAPELVRMGKATPLTDVFSFGVFLLEVACGRRPIYRDDHNNRVVLVDRVIEHHRGGSILDAVDPRLMGKYETEEATLVLKLGLMCAHPLPNVRPGMRRVMQYLDSNQPVPDLSPSYMSYSMMSLMQNEGFDSYVKLSDPSLTSIGVCVSSVSVLSEGR</sequence>
<accession>A0A1E5VES0</accession>
<comment type="similarity">
    <text evidence="2">In the N-terminal section; belongs to the leguminous lectin family.</text>
</comment>
<feature type="transmembrane region" description="Helical" evidence="21">
    <location>
        <begin position="921"/>
        <end position="943"/>
    </location>
</feature>
<evidence type="ECO:0000256" key="1">
    <source>
        <dbReference type="ARBA" id="ARBA00004251"/>
    </source>
</evidence>
<feature type="chain" id="PRO_5009188050" description="non-specific serine/threonine protein kinase" evidence="22">
    <location>
        <begin position="22"/>
        <end position="1301"/>
    </location>
</feature>
<dbReference type="OrthoDB" id="543442at2759"/>
<organism evidence="24 25">
    <name type="scientific">Dichanthelium oligosanthes</name>
    <dbReference type="NCBI Taxonomy" id="888268"/>
    <lineage>
        <taxon>Eukaryota</taxon>
        <taxon>Viridiplantae</taxon>
        <taxon>Streptophyta</taxon>
        <taxon>Embryophyta</taxon>
        <taxon>Tracheophyta</taxon>
        <taxon>Spermatophyta</taxon>
        <taxon>Magnoliopsida</taxon>
        <taxon>Liliopsida</taxon>
        <taxon>Poales</taxon>
        <taxon>Poaceae</taxon>
        <taxon>PACMAD clade</taxon>
        <taxon>Panicoideae</taxon>
        <taxon>Panicodae</taxon>
        <taxon>Paniceae</taxon>
        <taxon>Dichantheliinae</taxon>
        <taxon>Dichanthelium</taxon>
    </lineage>
</organism>
<dbReference type="InterPro" id="IPR008271">
    <property type="entry name" value="Ser/Thr_kinase_AS"/>
</dbReference>
<dbReference type="SMART" id="SM00220">
    <property type="entry name" value="S_TKc"/>
    <property type="match status" value="2"/>
</dbReference>
<keyword evidence="6" id="KW-0723">Serine/threonine-protein kinase</keyword>
<evidence type="ECO:0000259" key="23">
    <source>
        <dbReference type="PROSITE" id="PS50011"/>
    </source>
</evidence>
<dbReference type="Pfam" id="PF00069">
    <property type="entry name" value="Pkinase"/>
    <property type="match status" value="2"/>
</dbReference>
<keyword evidence="5" id="KW-1003">Cell membrane</keyword>
<dbReference type="InterPro" id="IPR000719">
    <property type="entry name" value="Prot_kinase_dom"/>
</dbReference>
<dbReference type="FunFam" id="3.30.200.20:FF:000112">
    <property type="entry name" value="Lectin-domain containing receptor kinase A4.3"/>
    <property type="match status" value="1"/>
</dbReference>
<evidence type="ECO:0000256" key="4">
    <source>
        <dbReference type="ARBA" id="ARBA00012513"/>
    </source>
</evidence>
<dbReference type="SUPFAM" id="SSF49899">
    <property type="entry name" value="Concanavalin A-like lectins/glucanases"/>
    <property type="match status" value="2"/>
</dbReference>
<dbReference type="GO" id="GO:0005886">
    <property type="term" value="C:plasma membrane"/>
    <property type="evidence" value="ECO:0007669"/>
    <property type="project" value="UniProtKB-SubCell"/>
</dbReference>
<dbReference type="PROSITE" id="PS00307">
    <property type="entry name" value="LECTIN_LEGUME_BETA"/>
    <property type="match status" value="1"/>
</dbReference>
<feature type="domain" description="Protein kinase" evidence="23">
    <location>
        <begin position="976"/>
        <end position="1253"/>
    </location>
</feature>
<keyword evidence="25" id="KW-1185">Reference proteome</keyword>
<evidence type="ECO:0000256" key="7">
    <source>
        <dbReference type="ARBA" id="ARBA00022679"/>
    </source>
</evidence>
<feature type="binding site" evidence="20">
    <location>
        <position position="384"/>
    </location>
    <ligand>
        <name>ATP</name>
        <dbReference type="ChEBI" id="CHEBI:30616"/>
    </ligand>
</feature>
<keyword evidence="9 22" id="KW-0732">Signal</keyword>
<evidence type="ECO:0000256" key="20">
    <source>
        <dbReference type="PROSITE-ProRule" id="PRU10141"/>
    </source>
</evidence>
<dbReference type="Proteomes" id="UP000095767">
    <property type="component" value="Unassembled WGS sequence"/>
</dbReference>
<dbReference type="GO" id="GO:0030246">
    <property type="term" value="F:carbohydrate binding"/>
    <property type="evidence" value="ECO:0007669"/>
    <property type="project" value="UniProtKB-KW"/>
</dbReference>
<protein>
    <recommendedName>
        <fullName evidence="4">non-specific serine/threonine protein kinase</fullName>
        <ecNumber evidence="4">2.7.11.1</ecNumber>
    </recommendedName>
</protein>
<keyword evidence="11 20" id="KW-0547">Nucleotide-binding</keyword>
<dbReference type="InterPro" id="IPR050528">
    <property type="entry name" value="L-type_Lectin-RKs"/>
</dbReference>
<dbReference type="FunFam" id="3.30.200.20:FF:000592">
    <property type="entry name" value="L-type lectin-domain containing receptor kinase V.9"/>
    <property type="match status" value="1"/>
</dbReference>
<dbReference type="STRING" id="888268.A0A1E5VES0"/>
<dbReference type="FunFam" id="2.60.120.200:FF:000112">
    <property type="entry name" value="L-type lectin-domain containing receptor kinase V.9"/>
    <property type="match status" value="1"/>
</dbReference>
<evidence type="ECO:0000256" key="16">
    <source>
        <dbReference type="ARBA" id="ARBA00023170"/>
    </source>
</evidence>
<evidence type="ECO:0000256" key="12">
    <source>
        <dbReference type="ARBA" id="ARBA00022777"/>
    </source>
</evidence>
<dbReference type="PROSITE" id="PS00108">
    <property type="entry name" value="PROTEIN_KINASE_ST"/>
    <property type="match status" value="2"/>
</dbReference>
<comment type="caution">
    <text evidence="24">The sequence shown here is derived from an EMBL/GenBank/DDBJ whole genome shotgun (WGS) entry which is preliminary data.</text>
</comment>
<feature type="domain" description="Protein kinase" evidence="23">
    <location>
        <begin position="355"/>
        <end position="639"/>
    </location>
</feature>
<evidence type="ECO:0000313" key="25">
    <source>
        <dbReference type="Proteomes" id="UP000095767"/>
    </source>
</evidence>
<reference evidence="24 25" key="1">
    <citation type="submission" date="2016-09" db="EMBL/GenBank/DDBJ databases">
        <title>The draft genome of Dichanthelium oligosanthes: A C3 panicoid grass species.</title>
        <authorList>
            <person name="Studer A.J."/>
            <person name="Schnable J.C."/>
            <person name="Brutnell T.P."/>
        </authorList>
    </citation>
    <scope>NUCLEOTIDE SEQUENCE [LARGE SCALE GENOMIC DNA]</scope>
    <source>
        <strain evidence="25">cv. Kellogg 1175</strain>
        <tissue evidence="24">Leaf</tissue>
    </source>
</reference>
<keyword evidence="17" id="KW-0325">Glycoprotein</keyword>
<keyword evidence="12 24" id="KW-0418">Kinase</keyword>
<dbReference type="GO" id="GO:0004674">
    <property type="term" value="F:protein serine/threonine kinase activity"/>
    <property type="evidence" value="ECO:0007669"/>
    <property type="project" value="UniProtKB-KW"/>
</dbReference>
<comment type="catalytic activity">
    <reaction evidence="19">
        <text>L-seryl-[protein] + ATP = O-phospho-L-seryl-[protein] + ADP + H(+)</text>
        <dbReference type="Rhea" id="RHEA:17989"/>
        <dbReference type="Rhea" id="RHEA-COMP:9863"/>
        <dbReference type="Rhea" id="RHEA-COMP:11604"/>
        <dbReference type="ChEBI" id="CHEBI:15378"/>
        <dbReference type="ChEBI" id="CHEBI:29999"/>
        <dbReference type="ChEBI" id="CHEBI:30616"/>
        <dbReference type="ChEBI" id="CHEBI:83421"/>
        <dbReference type="ChEBI" id="CHEBI:456216"/>
        <dbReference type="EC" id="2.7.11.1"/>
    </reaction>
    <physiologicalReaction direction="left-to-right" evidence="19">
        <dbReference type="Rhea" id="RHEA:17990"/>
    </physiologicalReaction>
</comment>
<dbReference type="Gene3D" id="1.10.510.10">
    <property type="entry name" value="Transferase(Phosphotransferase) domain 1"/>
    <property type="match status" value="2"/>
</dbReference>
<feature type="transmembrane region" description="Helical" evidence="21">
    <location>
        <begin position="300"/>
        <end position="321"/>
    </location>
</feature>
<evidence type="ECO:0000256" key="3">
    <source>
        <dbReference type="ARBA" id="ARBA00010217"/>
    </source>
</evidence>
<dbReference type="InterPro" id="IPR013320">
    <property type="entry name" value="ConA-like_dom_sf"/>
</dbReference>
<evidence type="ECO:0000256" key="8">
    <source>
        <dbReference type="ARBA" id="ARBA00022692"/>
    </source>
</evidence>
<evidence type="ECO:0000256" key="14">
    <source>
        <dbReference type="ARBA" id="ARBA00022989"/>
    </source>
</evidence>
<dbReference type="GO" id="GO:0005524">
    <property type="term" value="F:ATP binding"/>
    <property type="evidence" value="ECO:0007669"/>
    <property type="project" value="UniProtKB-UniRule"/>
</dbReference>
<dbReference type="PROSITE" id="PS00107">
    <property type="entry name" value="PROTEIN_KINASE_ATP"/>
    <property type="match status" value="2"/>
</dbReference>
<dbReference type="PANTHER" id="PTHR27007">
    <property type="match status" value="1"/>
</dbReference>
<evidence type="ECO:0000256" key="6">
    <source>
        <dbReference type="ARBA" id="ARBA00022527"/>
    </source>
</evidence>
<keyword evidence="15 21" id="KW-0472">Membrane</keyword>
<dbReference type="Gene3D" id="3.30.200.20">
    <property type="entry name" value="Phosphorylase Kinase, domain 1"/>
    <property type="match status" value="2"/>
</dbReference>
<dbReference type="Gene3D" id="2.60.120.200">
    <property type="match status" value="2"/>
</dbReference>
<keyword evidence="13 20" id="KW-0067">ATP-binding</keyword>
<dbReference type="FunFam" id="1.10.510.10:FF:000517">
    <property type="entry name" value="Putative receptor kinase Lecrk"/>
    <property type="match status" value="2"/>
</dbReference>
<keyword evidence="16 24" id="KW-0675">Receptor</keyword>
<dbReference type="CDD" id="cd06899">
    <property type="entry name" value="lectin_legume_LecRK_Arcelin_ConA"/>
    <property type="match status" value="2"/>
</dbReference>
<dbReference type="InterPro" id="IPR017441">
    <property type="entry name" value="Protein_kinase_ATP_BS"/>
</dbReference>
<evidence type="ECO:0000256" key="22">
    <source>
        <dbReference type="SAM" id="SignalP"/>
    </source>
</evidence>
<evidence type="ECO:0000256" key="19">
    <source>
        <dbReference type="ARBA" id="ARBA00048977"/>
    </source>
</evidence>
<evidence type="ECO:0000256" key="10">
    <source>
        <dbReference type="ARBA" id="ARBA00022734"/>
    </source>
</evidence>